<evidence type="ECO:0000313" key="3">
    <source>
        <dbReference type="EMBL" id="CAE7358118.1"/>
    </source>
</evidence>
<dbReference type="PANTHER" id="PTHR21301">
    <property type="entry name" value="REVERSE TRANSCRIPTASE"/>
    <property type="match status" value="1"/>
</dbReference>
<keyword evidence="4" id="KW-1185">Reference proteome</keyword>
<keyword evidence="2" id="KW-0812">Transmembrane</keyword>
<evidence type="ECO:0000313" key="4">
    <source>
        <dbReference type="Proteomes" id="UP000649617"/>
    </source>
</evidence>
<evidence type="ECO:0008006" key="5">
    <source>
        <dbReference type="Google" id="ProtNLM"/>
    </source>
</evidence>
<dbReference type="OrthoDB" id="5590007at2759"/>
<organism evidence="3 4">
    <name type="scientific">Symbiodinium pilosum</name>
    <name type="common">Dinoflagellate</name>
    <dbReference type="NCBI Taxonomy" id="2952"/>
    <lineage>
        <taxon>Eukaryota</taxon>
        <taxon>Sar</taxon>
        <taxon>Alveolata</taxon>
        <taxon>Dinophyceae</taxon>
        <taxon>Suessiales</taxon>
        <taxon>Symbiodiniaceae</taxon>
        <taxon>Symbiodinium</taxon>
    </lineage>
</organism>
<name>A0A812PLP0_SYMPI</name>
<feature type="compositionally biased region" description="Basic and acidic residues" evidence="1">
    <location>
        <begin position="1"/>
        <end position="15"/>
    </location>
</feature>
<proteinExistence type="predicted"/>
<keyword evidence="2" id="KW-1133">Transmembrane helix</keyword>
<evidence type="ECO:0000256" key="2">
    <source>
        <dbReference type="SAM" id="Phobius"/>
    </source>
</evidence>
<dbReference type="AlphaFoldDB" id="A0A812PLP0"/>
<protein>
    <recommendedName>
        <fullName evidence="5">Reverse transcriptase domain-containing protein</fullName>
    </recommendedName>
</protein>
<feature type="transmembrane region" description="Helical" evidence="2">
    <location>
        <begin position="151"/>
        <end position="177"/>
    </location>
</feature>
<feature type="transmembrane region" description="Helical" evidence="2">
    <location>
        <begin position="92"/>
        <end position="111"/>
    </location>
</feature>
<feature type="region of interest" description="Disordered" evidence="1">
    <location>
        <begin position="1"/>
        <end position="32"/>
    </location>
</feature>
<reference evidence="3" key="1">
    <citation type="submission" date="2021-02" db="EMBL/GenBank/DDBJ databases">
        <authorList>
            <person name="Dougan E. K."/>
            <person name="Rhodes N."/>
            <person name="Thang M."/>
            <person name="Chan C."/>
        </authorList>
    </citation>
    <scope>NUCLEOTIDE SEQUENCE</scope>
</reference>
<sequence length="860" mass="98784">MNDTDNNRNKGHDTEETATSERQQHEQNNRRRNSSVVIRCVLRLKGLTYTSLASRVCDEDGSLIFSNLQATLVEDINHFLGLKVMEFELGTFQPRVLLAVLCIFLWNLCVFKELRTIWQLMKVIFHVPKARVTSFGTDVPRFAALAKSRCALMSVVCLGRAVIAMVLLIAGSVWLILDSIDPSLRRELQKWRLGFRKDLGHWATHSELHCKYSKIIGNGDIMKQFQEESNRKWQWPKHYEAIAKPVANIDEGLDNDMQYDINAAWFSLRRKRALECQSFIAEHQKRAYAFFEERVSHQSAMRDESDLWTEWTTQNASLLSSHVIAQAKRSCAHFVELVLREEVPKVRSRLQDAEATRAKREAAVIEAETKFEQMDPQQLIAMIELDKQAVVIKQADGTKIKEIYQNYVADFGYKNSGCWVEDEMQRLLDTGFRKLSREEYVGKAFQARSTLELVAERAKQEGVLTSREAHLITQNLFTAGEGSFRLRVKLHKVPMKGRPIANLSHSWLTSASLYLCDQLVPIQQSLDFAVASSTEFLRHMPVQVPSNYEIATIDIQNLYPSINTDDLISSVQQSVRLHYGESQKSKFICQLLEILLRNQYVKHRGECYEAFGVATGIPPGVFLANLYVGQADRVVYNTHRDEIAFYARLVDDSVVCATCVDDVHNTLSSWKPELKWDITSRGGRSQHGENAVAFLDLQLSHIDGHMVWQTHRKELNSYLYVPAASCHPRSVYASTIHGEVCRLLRTNSSKNNLIKHLKFFAEKFAMRGHSYMDVWRSIQLCLQNGRRKTPDIKKAKKFFMFIKYSRSVPSHVIKSCLKKHADDLRRGFKDPISVSLAYTVQPNVFKHHFVDNWLMASRDQ</sequence>
<dbReference type="EMBL" id="CAJNIZ010014108">
    <property type="protein sequence ID" value="CAE7358118.1"/>
    <property type="molecule type" value="Genomic_DNA"/>
</dbReference>
<dbReference type="PANTHER" id="PTHR21301:SF10">
    <property type="entry name" value="REVERSE TRANSCRIPTASE DOMAIN-CONTAINING PROTEIN"/>
    <property type="match status" value="1"/>
</dbReference>
<gene>
    <name evidence="3" type="ORF">SPIL2461_LOCUS8539</name>
</gene>
<keyword evidence="2" id="KW-0472">Membrane</keyword>
<dbReference type="Proteomes" id="UP000649617">
    <property type="component" value="Unassembled WGS sequence"/>
</dbReference>
<evidence type="ECO:0000256" key="1">
    <source>
        <dbReference type="SAM" id="MobiDB-lite"/>
    </source>
</evidence>
<comment type="caution">
    <text evidence="3">The sequence shown here is derived from an EMBL/GenBank/DDBJ whole genome shotgun (WGS) entry which is preliminary data.</text>
</comment>
<accession>A0A812PLP0</accession>